<accession>W2SV77</accession>
<organism evidence="1 2">
    <name type="scientific">Necator americanus</name>
    <name type="common">Human hookworm</name>
    <dbReference type="NCBI Taxonomy" id="51031"/>
    <lineage>
        <taxon>Eukaryota</taxon>
        <taxon>Metazoa</taxon>
        <taxon>Ecdysozoa</taxon>
        <taxon>Nematoda</taxon>
        <taxon>Chromadorea</taxon>
        <taxon>Rhabditida</taxon>
        <taxon>Rhabditina</taxon>
        <taxon>Rhabditomorpha</taxon>
        <taxon>Strongyloidea</taxon>
        <taxon>Ancylostomatidae</taxon>
        <taxon>Bunostominae</taxon>
        <taxon>Necator</taxon>
    </lineage>
</organism>
<reference evidence="2" key="1">
    <citation type="journal article" date="2014" name="Nat. Genet.">
        <title>Genome of the human hookworm Necator americanus.</title>
        <authorList>
            <person name="Tang Y.T."/>
            <person name="Gao X."/>
            <person name="Rosa B.A."/>
            <person name="Abubucker S."/>
            <person name="Hallsworth-Pepin K."/>
            <person name="Martin J."/>
            <person name="Tyagi R."/>
            <person name="Heizer E."/>
            <person name="Zhang X."/>
            <person name="Bhonagiri-Palsikar V."/>
            <person name="Minx P."/>
            <person name="Warren W.C."/>
            <person name="Wang Q."/>
            <person name="Zhan B."/>
            <person name="Hotez P.J."/>
            <person name="Sternberg P.W."/>
            <person name="Dougall A."/>
            <person name="Gaze S.T."/>
            <person name="Mulvenna J."/>
            <person name="Sotillo J."/>
            <person name="Ranganathan S."/>
            <person name="Rabelo E.M."/>
            <person name="Wilson R.K."/>
            <person name="Felgner P.L."/>
            <person name="Bethony J."/>
            <person name="Hawdon J.M."/>
            <person name="Gasser R.B."/>
            <person name="Loukas A."/>
            <person name="Mitreva M."/>
        </authorList>
    </citation>
    <scope>NUCLEOTIDE SEQUENCE [LARGE SCALE GENOMIC DNA]</scope>
</reference>
<dbReference type="OrthoDB" id="5867527at2759"/>
<proteinExistence type="predicted"/>
<dbReference type="Proteomes" id="UP000053676">
    <property type="component" value="Unassembled WGS sequence"/>
</dbReference>
<protein>
    <submittedName>
        <fullName evidence="1">Uncharacterized protein</fullName>
    </submittedName>
</protein>
<keyword evidence="2" id="KW-1185">Reference proteome</keyword>
<evidence type="ECO:0000313" key="2">
    <source>
        <dbReference type="Proteomes" id="UP000053676"/>
    </source>
</evidence>
<evidence type="ECO:0000313" key="1">
    <source>
        <dbReference type="EMBL" id="ETN73649.1"/>
    </source>
</evidence>
<dbReference type="AlphaFoldDB" id="W2SV77"/>
<name>W2SV77_NECAM</name>
<dbReference type="KEGG" id="nai:NECAME_00737"/>
<gene>
    <name evidence="1" type="ORF">NECAME_00737</name>
</gene>
<sequence>MGAGHLHGLRVVVDALNGRQWEDSGNFPRESAINDDVDSRDVSDFCRSGLKTDGATIVHLIEENATIYQAAEFLTPLWEEFMSSKAKIE</sequence>
<dbReference type="EMBL" id="KI660422">
    <property type="protein sequence ID" value="ETN73649.1"/>
    <property type="molecule type" value="Genomic_DNA"/>
</dbReference>